<evidence type="ECO:0000313" key="8">
    <source>
        <dbReference type="Proteomes" id="UP000799444"/>
    </source>
</evidence>
<dbReference type="InterPro" id="IPR032382">
    <property type="entry name" value="AltA1"/>
</dbReference>
<sequence length="190" mass="20765">MFPLLPLLFLLFLLFLPLTTSHPSPSHTYTTPCNPPTLHIQNLTYTSSIIYSNPAHLSYASAHLTFNLSTPSLSTLTSLCSAFDSSSQQSDAGFFAWPRNYTCSGAPPQNATFSWARYPSSVLSVNETWVCGGHEYLAVGKANVGLSCQTVNWVNPNFTWPNPGGEVYSSSVVTCGRVDLTIVPKVRIIR</sequence>
<evidence type="ECO:0000256" key="2">
    <source>
        <dbReference type="ARBA" id="ARBA00022525"/>
    </source>
</evidence>
<dbReference type="GO" id="GO:0005576">
    <property type="term" value="C:extracellular region"/>
    <property type="evidence" value="ECO:0007669"/>
    <property type="project" value="UniProtKB-SubCell"/>
</dbReference>
<dbReference type="OrthoDB" id="3539798at2759"/>
<evidence type="ECO:0000313" key="7">
    <source>
        <dbReference type="EMBL" id="KAF2734727.1"/>
    </source>
</evidence>
<dbReference type="Pfam" id="PF16541">
    <property type="entry name" value="AltA1"/>
    <property type="match status" value="1"/>
</dbReference>
<keyword evidence="2" id="KW-0964">Secreted</keyword>
<protein>
    <recommendedName>
        <fullName evidence="6">AA1-like domain-containing protein</fullName>
    </recommendedName>
</protein>
<evidence type="ECO:0000256" key="1">
    <source>
        <dbReference type="ARBA" id="ARBA00004613"/>
    </source>
</evidence>
<keyword evidence="8" id="KW-1185">Reference proteome</keyword>
<evidence type="ECO:0000259" key="6">
    <source>
        <dbReference type="Pfam" id="PF16541"/>
    </source>
</evidence>
<evidence type="ECO:0000256" key="5">
    <source>
        <dbReference type="SAM" id="SignalP"/>
    </source>
</evidence>
<feature type="chain" id="PRO_5040153286" description="AA1-like domain-containing protein" evidence="5">
    <location>
        <begin position="22"/>
        <end position="190"/>
    </location>
</feature>
<proteinExistence type="predicted"/>
<accession>A0A9P4UZX9</accession>
<dbReference type="EMBL" id="ML996144">
    <property type="protein sequence ID" value="KAF2734727.1"/>
    <property type="molecule type" value="Genomic_DNA"/>
</dbReference>
<organism evidence="7 8">
    <name type="scientific">Polyplosphaeria fusca</name>
    <dbReference type="NCBI Taxonomy" id="682080"/>
    <lineage>
        <taxon>Eukaryota</taxon>
        <taxon>Fungi</taxon>
        <taxon>Dikarya</taxon>
        <taxon>Ascomycota</taxon>
        <taxon>Pezizomycotina</taxon>
        <taxon>Dothideomycetes</taxon>
        <taxon>Pleosporomycetidae</taxon>
        <taxon>Pleosporales</taxon>
        <taxon>Tetraplosphaeriaceae</taxon>
        <taxon>Polyplosphaeria</taxon>
    </lineage>
</organism>
<dbReference type="Proteomes" id="UP000799444">
    <property type="component" value="Unassembled WGS sequence"/>
</dbReference>
<feature type="domain" description="AA1-like" evidence="6">
    <location>
        <begin position="51"/>
        <end position="175"/>
    </location>
</feature>
<feature type="signal peptide" evidence="5">
    <location>
        <begin position="1"/>
        <end position="21"/>
    </location>
</feature>
<dbReference type="AlphaFoldDB" id="A0A9P4UZX9"/>
<evidence type="ECO:0000256" key="4">
    <source>
        <dbReference type="ARBA" id="ARBA00023157"/>
    </source>
</evidence>
<keyword evidence="3 5" id="KW-0732">Signal</keyword>
<name>A0A9P4UZX9_9PLEO</name>
<gene>
    <name evidence="7" type="ORF">EJ04DRAFT_564007</name>
</gene>
<evidence type="ECO:0000256" key="3">
    <source>
        <dbReference type="ARBA" id="ARBA00022729"/>
    </source>
</evidence>
<reference evidence="7" key="1">
    <citation type="journal article" date="2020" name="Stud. Mycol.">
        <title>101 Dothideomycetes genomes: a test case for predicting lifestyles and emergence of pathogens.</title>
        <authorList>
            <person name="Haridas S."/>
            <person name="Albert R."/>
            <person name="Binder M."/>
            <person name="Bloem J."/>
            <person name="Labutti K."/>
            <person name="Salamov A."/>
            <person name="Andreopoulos B."/>
            <person name="Baker S."/>
            <person name="Barry K."/>
            <person name="Bills G."/>
            <person name="Bluhm B."/>
            <person name="Cannon C."/>
            <person name="Castanera R."/>
            <person name="Culley D."/>
            <person name="Daum C."/>
            <person name="Ezra D."/>
            <person name="Gonzalez J."/>
            <person name="Henrissat B."/>
            <person name="Kuo A."/>
            <person name="Liang C."/>
            <person name="Lipzen A."/>
            <person name="Lutzoni F."/>
            <person name="Magnuson J."/>
            <person name="Mondo S."/>
            <person name="Nolan M."/>
            <person name="Ohm R."/>
            <person name="Pangilinan J."/>
            <person name="Park H.-J."/>
            <person name="Ramirez L."/>
            <person name="Alfaro M."/>
            <person name="Sun H."/>
            <person name="Tritt A."/>
            <person name="Yoshinaga Y."/>
            <person name="Zwiers L.-H."/>
            <person name="Turgeon B."/>
            <person name="Goodwin S."/>
            <person name="Spatafora J."/>
            <person name="Crous P."/>
            <person name="Grigoriev I."/>
        </authorList>
    </citation>
    <scope>NUCLEOTIDE SEQUENCE</scope>
    <source>
        <strain evidence="7">CBS 125425</strain>
    </source>
</reference>
<comment type="caution">
    <text evidence="7">The sequence shown here is derived from an EMBL/GenBank/DDBJ whole genome shotgun (WGS) entry which is preliminary data.</text>
</comment>
<keyword evidence="4" id="KW-1015">Disulfide bond</keyword>
<comment type="subcellular location">
    <subcellularLocation>
        <location evidence="1">Secreted</location>
    </subcellularLocation>
</comment>